<sequence>MIGTVDGVDLQDVLRQINPNTSNLVQDASIVERRVAPVMRAPGGALAAIGADRISLDHGRDRGRESCEAWLANPTYTCQESGRLDFHARWFNTDG</sequence>
<dbReference type="EMBL" id="SMRP01000030">
    <property type="protein sequence ID" value="TDG18478.1"/>
    <property type="molecule type" value="Genomic_DNA"/>
</dbReference>
<accession>A0A4R5M037</accession>
<organism evidence="1 2">
    <name type="scientific">Paraburkholderia silviterrae</name>
    <dbReference type="NCBI Taxonomy" id="2528715"/>
    <lineage>
        <taxon>Bacteria</taxon>
        <taxon>Pseudomonadati</taxon>
        <taxon>Pseudomonadota</taxon>
        <taxon>Betaproteobacteria</taxon>
        <taxon>Burkholderiales</taxon>
        <taxon>Burkholderiaceae</taxon>
        <taxon>Paraburkholderia</taxon>
    </lineage>
</organism>
<keyword evidence="2" id="KW-1185">Reference proteome</keyword>
<name>A0A4R5M037_9BURK</name>
<proteinExistence type="predicted"/>
<dbReference type="AlphaFoldDB" id="A0A4R5M037"/>
<reference evidence="1 2" key="1">
    <citation type="submission" date="2019-03" db="EMBL/GenBank/DDBJ databases">
        <title>Paraburkholderia sp. 4M-K11, isolated from subtropical forest soil.</title>
        <authorList>
            <person name="Gao Z.-H."/>
            <person name="Qiu L.-H."/>
        </authorList>
    </citation>
    <scope>NUCLEOTIDE SEQUENCE [LARGE SCALE GENOMIC DNA]</scope>
    <source>
        <strain evidence="1 2">4M-K11</strain>
    </source>
</reference>
<dbReference type="Proteomes" id="UP000295722">
    <property type="component" value="Unassembled WGS sequence"/>
</dbReference>
<protein>
    <submittedName>
        <fullName evidence="1">Uncharacterized protein</fullName>
    </submittedName>
</protein>
<comment type="caution">
    <text evidence="1">The sequence shown here is derived from an EMBL/GenBank/DDBJ whole genome shotgun (WGS) entry which is preliminary data.</text>
</comment>
<evidence type="ECO:0000313" key="2">
    <source>
        <dbReference type="Proteomes" id="UP000295722"/>
    </source>
</evidence>
<gene>
    <name evidence="1" type="ORF">EYW47_34105</name>
</gene>
<evidence type="ECO:0000313" key="1">
    <source>
        <dbReference type="EMBL" id="TDG18478.1"/>
    </source>
</evidence>
<dbReference type="RefSeq" id="WP_133199218.1">
    <property type="nucleotide sequence ID" value="NZ_JBHUCW010000028.1"/>
</dbReference>